<reference evidence="4" key="1">
    <citation type="journal article" date="2020" name="Stud. Mycol.">
        <title>101 Dothideomycetes genomes: a test case for predicting lifestyles and emergence of pathogens.</title>
        <authorList>
            <person name="Haridas S."/>
            <person name="Albert R."/>
            <person name="Binder M."/>
            <person name="Bloem J."/>
            <person name="Labutti K."/>
            <person name="Salamov A."/>
            <person name="Andreopoulos B."/>
            <person name="Baker S."/>
            <person name="Barry K."/>
            <person name="Bills G."/>
            <person name="Bluhm B."/>
            <person name="Cannon C."/>
            <person name="Castanera R."/>
            <person name="Culley D."/>
            <person name="Daum C."/>
            <person name="Ezra D."/>
            <person name="Gonzalez J."/>
            <person name="Henrissat B."/>
            <person name="Kuo A."/>
            <person name="Liang C."/>
            <person name="Lipzen A."/>
            <person name="Lutzoni F."/>
            <person name="Magnuson J."/>
            <person name="Mondo S."/>
            <person name="Nolan M."/>
            <person name="Ohm R."/>
            <person name="Pangilinan J."/>
            <person name="Park H.-J."/>
            <person name="Ramirez L."/>
            <person name="Alfaro M."/>
            <person name="Sun H."/>
            <person name="Tritt A."/>
            <person name="Yoshinaga Y."/>
            <person name="Zwiers L.-H."/>
            <person name="Turgeon B."/>
            <person name="Goodwin S."/>
            <person name="Spatafora J."/>
            <person name="Crous P."/>
            <person name="Grigoriev I."/>
        </authorList>
    </citation>
    <scope>NUCLEOTIDE SEQUENCE</scope>
    <source>
        <strain evidence="4">CBS 113979</strain>
    </source>
</reference>
<gene>
    <name evidence="4" type="ORF">K402DRAFT_338423</name>
</gene>
<name>A0A6G1GRP4_9PEZI</name>
<dbReference type="Gene3D" id="1.10.472.10">
    <property type="entry name" value="Cyclin-like"/>
    <property type="match status" value="1"/>
</dbReference>
<dbReference type="EMBL" id="ML977175">
    <property type="protein sequence ID" value="KAF1983437.1"/>
    <property type="molecule type" value="Genomic_DNA"/>
</dbReference>
<dbReference type="SUPFAM" id="SSF47954">
    <property type="entry name" value="Cyclin-like"/>
    <property type="match status" value="2"/>
</dbReference>
<dbReference type="InterPro" id="IPR036915">
    <property type="entry name" value="Cyclin-like_sf"/>
</dbReference>
<dbReference type="AlphaFoldDB" id="A0A6G1GRP4"/>
<dbReference type="PANTHER" id="PTHR10026">
    <property type="entry name" value="CYCLIN"/>
    <property type="match status" value="1"/>
</dbReference>
<evidence type="ECO:0000313" key="5">
    <source>
        <dbReference type="Proteomes" id="UP000800041"/>
    </source>
</evidence>
<dbReference type="Proteomes" id="UP000800041">
    <property type="component" value="Unassembled WGS sequence"/>
</dbReference>
<dbReference type="InterPro" id="IPR043198">
    <property type="entry name" value="Cyclin/Ssn8"/>
</dbReference>
<feature type="domain" description="Cyclin C-terminal" evidence="3">
    <location>
        <begin position="200"/>
        <end position="324"/>
    </location>
</feature>
<evidence type="ECO:0000313" key="4">
    <source>
        <dbReference type="EMBL" id="KAF1983437.1"/>
    </source>
</evidence>
<evidence type="ECO:0000259" key="3">
    <source>
        <dbReference type="Pfam" id="PF16899"/>
    </source>
</evidence>
<evidence type="ECO:0000256" key="1">
    <source>
        <dbReference type="ARBA" id="ARBA00023127"/>
    </source>
</evidence>
<protein>
    <submittedName>
        <fullName evidence="4">Cyclin-like protein</fullName>
    </submittedName>
</protein>
<keyword evidence="5" id="KW-1185">Reference proteome</keyword>
<dbReference type="CDD" id="cd20524">
    <property type="entry name" value="CYCLIN_CCNH_rpt1"/>
    <property type="match status" value="1"/>
</dbReference>
<proteinExistence type="predicted"/>
<evidence type="ECO:0000256" key="2">
    <source>
        <dbReference type="SAM" id="MobiDB-lite"/>
    </source>
</evidence>
<dbReference type="GO" id="GO:0016538">
    <property type="term" value="F:cyclin-dependent protein serine/threonine kinase regulator activity"/>
    <property type="evidence" value="ECO:0007669"/>
    <property type="project" value="InterPro"/>
</dbReference>
<organism evidence="4 5">
    <name type="scientific">Aulographum hederae CBS 113979</name>
    <dbReference type="NCBI Taxonomy" id="1176131"/>
    <lineage>
        <taxon>Eukaryota</taxon>
        <taxon>Fungi</taxon>
        <taxon>Dikarya</taxon>
        <taxon>Ascomycota</taxon>
        <taxon>Pezizomycotina</taxon>
        <taxon>Dothideomycetes</taxon>
        <taxon>Pleosporomycetidae</taxon>
        <taxon>Aulographales</taxon>
        <taxon>Aulographaceae</taxon>
    </lineage>
</organism>
<feature type="region of interest" description="Disordered" evidence="2">
    <location>
        <begin position="50"/>
        <end position="79"/>
    </location>
</feature>
<dbReference type="InterPro" id="IPR031658">
    <property type="entry name" value="Cyclin_C_2"/>
</dbReference>
<feature type="region of interest" description="Disordered" evidence="2">
    <location>
        <begin position="378"/>
        <end position="406"/>
    </location>
</feature>
<dbReference type="OrthoDB" id="340962at2759"/>
<keyword evidence="1" id="KW-0195">Cyclin</keyword>
<accession>A0A6G1GRP4</accession>
<dbReference type="GO" id="GO:0006357">
    <property type="term" value="P:regulation of transcription by RNA polymerase II"/>
    <property type="evidence" value="ECO:0007669"/>
    <property type="project" value="InterPro"/>
</dbReference>
<dbReference type="CDD" id="cd20525">
    <property type="entry name" value="CYCLIN_CCNH_rpt2"/>
    <property type="match status" value="1"/>
</dbReference>
<dbReference type="Pfam" id="PF16899">
    <property type="entry name" value="Cyclin_C_2"/>
    <property type="match status" value="1"/>
</dbReference>
<feature type="compositionally biased region" description="Basic and acidic residues" evidence="2">
    <location>
        <begin position="378"/>
        <end position="392"/>
    </location>
</feature>
<sequence length="406" mass="45311">MNEDDIYRASTQYRLWSFTPEKLAALRSSTNALATERVKAAKKRVRLARAQQLSSEKSAPSGDVDANTPKNGGGTAEDGNEVIDCLTVEEELKIIAYYCQQCLSIGPAEPHPMPSSVVGSAIQFIKRFYLSNSPMTYHPKDVMIAALFLVTKTDNFYIGLDKYVDKINTITGNKKMTREKVLAPEFLLTQALRFTFDVKHPFKGIRGAYYEMLAMIRGKYALLPFDERTPDQVAEQFIDLSDAKSKAATEARLSKAYNTAQETLNFSALLTDAYLLYTPPQIYLAALLLADEPLTLLFLDAKIPSSAPLKPKLLATLRACANVLTSINAHDVDRADLVRIDKKLHLCRNPEKKNLVNLNKAQKRDELVEGKLDDNVAKKRRMEREKNEREGDALFGGALPAATKTK</sequence>